<proteinExistence type="predicted"/>
<comment type="caution">
    <text evidence="3">The sequence shown here is derived from an EMBL/GenBank/DDBJ whole genome shotgun (WGS) entry which is preliminary data.</text>
</comment>
<keyword evidence="1" id="KW-0597">Phosphoprotein</keyword>
<name>A0ABT4L8Q5_9SPHI</name>
<sequence length="124" mass="14210">MQDIKDNHPLDLSYLINMVGHNPTFMIEVFDTFIDQTPIYLAELDNALSASDWDMVANSVHKIKPTFSYIGRDDIKGFVQGIEHDARNKENVEGIPVRITRLKELLGHVYLQLEEAKKDIQAKL</sequence>
<dbReference type="Gene3D" id="1.20.120.160">
    <property type="entry name" value="HPT domain"/>
    <property type="match status" value="1"/>
</dbReference>
<keyword evidence="4" id="KW-1185">Reference proteome</keyword>
<evidence type="ECO:0000259" key="2">
    <source>
        <dbReference type="PROSITE" id="PS50894"/>
    </source>
</evidence>
<gene>
    <name evidence="3" type="ORF">O0955_09870</name>
</gene>
<dbReference type="Pfam" id="PF01627">
    <property type="entry name" value="Hpt"/>
    <property type="match status" value="1"/>
</dbReference>
<dbReference type="PROSITE" id="PS50894">
    <property type="entry name" value="HPT"/>
    <property type="match status" value="1"/>
</dbReference>
<evidence type="ECO:0000313" key="3">
    <source>
        <dbReference type="EMBL" id="MCZ4244309.1"/>
    </source>
</evidence>
<feature type="domain" description="HPt" evidence="2">
    <location>
        <begin position="22"/>
        <end position="123"/>
    </location>
</feature>
<dbReference type="EMBL" id="JAPWGM010000003">
    <property type="protein sequence ID" value="MCZ4244309.1"/>
    <property type="molecule type" value="Genomic_DNA"/>
</dbReference>
<accession>A0ABT4L8Q5</accession>
<reference evidence="3" key="1">
    <citation type="submission" date="2022-12" db="EMBL/GenBank/DDBJ databases">
        <title>Genome sequence of HCMS5-2.</title>
        <authorList>
            <person name="Woo H."/>
        </authorList>
    </citation>
    <scope>NUCLEOTIDE SEQUENCE</scope>
    <source>
        <strain evidence="3">HCMS5-2</strain>
    </source>
</reference>
<dbReference type="InterPro" id="IPR036641">
    <property type="entry name" value="HPT_dom_sf"/>
</dbReference>
<dbReference type="SUPFAM" id="SSF47226">
    <property type="entry name" value="Histidine-containing phosphotransfer domain, HPT domain"/>
    <property type="match status" value="1"/>
</dbReference>
<evidence type="ECO:0000313" key="4">
    <source>
        <dbReference type="Proteomes" id="UP001144347"/>
    </source>
</evidence>
<evidence type="ECO:0000256" key="1">
    <source>
        <dbReference type="PROSITE-ProRule" id="PRU00110"/>
    </source>
</evidence>
<feature type="modified residue" description="Phosphohistidine" evidence="1">
    <location>
        <position position="61"/>
    </location>
</feature>
<dbReference type="RefSeq" id="WP_269427380.1">
    <property type="nucleotide sequence ID" value="NZ_JAPWGM010000003.1"/>
</dbReference>
<protein>
    <submittedName>
        <fullName evidence="3">Hpt domain-containing protein</fullName>
    </submittedName>
</protein>
<dbReference type="InterPro" id="IPR008207">
    <property type="entry name" value="Sig_transdc_His_kin_Hpt_dom"/>
</dbReference>
<organism evidence="3 4">
    <name type="scientific">Pedobacter punctiformis</name>
    <dbReference type="NCBI Taxonomy" id="3004097"/>
    <lineage>
        <taxon>Bacteria</taxon>
        <taxon>Pseudomonadati</taxon>
        <taxon>Bacteroidota</taxon>
        <taxon>Sphingobacteriia</taxon>
        <taxon>Sphingobacteriales</taxon>
        <taxon>Sphingobacteriaceae</taxon>
        <taxon>Pedobacter</taxon>
    </lineage>
</organism>
<dbReference type="Proteomes" id="UP001144347">
    <property type="component" value="Unassembled WGS sequence"/>
</dbReference>